<keyword evidence="5" id="KW-1133">Transmembrane helix</keyword>
<dbReference type="PROSITE" id="PS00375">
    <property type="entry name" value="UDPGT"/>
    <property type="match status" value="1"/>
</dbReference>
<keyword evidence="3 4" id="KW-0808">Transferase</keyword>
<evidence type="ECO:0000313" key="7">
    <source>
        <dbReference type="Proteomes" id="UP000327044"/>
    </source>
</evidence>
<feature type="transmembrane region" description="Helical" evidence="5">
    <location>
        <begin position="525"/>
        <end position="549"/>
    </location>
</feature>
<keyword evidence="7" id="KW-1185">Reference proteome</keyword>
<evidence type="ECO:0000256" key="4">
    <source>
        <dbReference type="RuleBase" id="RU003718"/>
    </source>
</evidence>
<sequence length="558" mass="63344">MTQSLHNTLPTTMFRCVLVLFKLFIVSASGAKILGAFFVPSISHQVVFQPIWKELSLRGHEVTVLTPNPLNDRSLTNLTEIDLSFAYEIVRSGNLQGTLQKDIPIKTIVQSYFKLFGEVVKAELEHSEVQALIRDQSKSFDLVIVEYMHPTFTALSARFKCPWVGITSLGAILPVYDNIGNPSHPVLNPDILLPFTGGLGLYERLVSVYYSVWFRYFYYYHIVPDQDQVVKKYIGEDLPYLGDIEKTISLLFLNVNPILHPIRPNVPSVIELGKMHIRTKSPLPKDLQQSLDKATEGVVYFSLGSNVRSANLSLELREKIITALSELPYTVLWKWEEDHLPNQPKNVIINKWLPQQDLLTHRNVKVFVTQGGLQSMEEAISGGVPLVGMPFFGDQPLNCMKMVNLGIALSIDTETLTSEDLKKTIIEVAENPKYRKRVEEIRELLFDVPATGLEKAIWWIEYVIRHKGAAHLRSPAVDLPFYQYYLLDVIGLVLAGVAVVLFIARKLFKLFFGNADNFGKRTLNILFFFSIMQTLAVNLHSDSMIFIHINKLKIQLKT</sequence>
<keyword evidence="5" id="KW-0812">Transmembrane</keyword>
<dbReference type="CDD" id="cd03784">
    <property type="entry name" value="GT1_Gtf-like"/>
    <property type="match status" value="1"/>
</dbReference>
<comment type="similarity">
    <text evidence="1 4">Belongs to the UDP-glycosyltransferase family.</text>
</comment>
<gene>
    <name evidence="6" type="ORF">PPYR_01132</name>
</gene>
<dbReference type="InterPro" id="IPR035595">
    <property type="entry name" value="UDP_glycos_trans_CS"/>
</dbReference>
<dbReference type="Proteomes" id="UP000327044">
    <property type="component" value="Unassembled WGS sequence"/>
</dbReference>
<evidence type="ECO:0000256" key="1">
    <source>
        <dbReference type="ARBA" id="ARBA00009995"/>
    </source>
</evidence>
<reference evidence="6 7" key="1">
    <citation type="journal article" date="2018" name="Elife">
        <title>Firefly genomes illuminate parallel origins of bioluminescence in beetles.</title>
        <authorList>
            <person name="Fallon T.R."/>
            <person name="Lower S.E."/>
            <person name="Chang C.H."/>
            <person name="Bessho-Uehara M."/>
            <person name="Martin G.J."/>
            <person name="Bewick A.J."/>
            <person name="Behringer M."/>
            <person name="Debat H.J."/>
            <person name="Wong I."/>
            <person name="Day J.C."/>
            <person name="Suvorov A."/>
            <person name="Silva C.J."/>
            <person name="Stanger-Hall K.F."/>
            <person name="Hall D.W."/>
            <person name="Schmitz R.J."/>
            <person name="Nelson D.R."/>
            <person name="Lewis S.M."/>
            <person name="Shigenobu S."/>
            <person name="Bybee S.M."/>
            <person name="Larracuente A.M."/>
            <person name="Oba Y."/>
            <person name="Weng J.K."/>
        </authorList>
    </citation>
    <scope>NUCLEOTIDE SEQUENCE [LARGE SCALE GENOMIC DNA]</scope>
    <source>
        <strain evidence="6">1611_PpyrPB1</strain>
        <tissue evidence="6">Whole body</tissue>
    </source>
</reference>
<keyword evidence="5" id="KW-0472">Membrane</keyword>
<dbReference type="InterPro" id="IPR050271">
    <property type="entry name" value="UDP-glycosyltransferase"/>
</dbReference>
<organism evidence="6 7">
    <name type="scientific">Photinus pyralis</name>
    <name type="common">Common eastern firefly</name>
    <name type="synonym">Lampyris pyralis</name>
    <dbReference type="NCBI Taxonomy" id="7054"/>
    <lineage>
        <taxon>Eukaryota</taxon>
        <taxon>Metazoa</taxon>
        <taxon>Ecdysozoa</taxon>
        <taxon>Arthropoda</taxon>
        <taxon>Hexapoda</taxon>
        <taxon>Insecta</taxon>
        <taxon>Pterygota</taxon>
        <taxon>Neoptera</taxon>
        <taxon>Endopterygota</taxon>
        <taxon>Coleoptera</taxon>
        <taxon>Polyphaga</taxon>
        <taxon>Elateriformia</taxon>
        <taxon>Elateroidea</taxon>
        <taxon>Lampyridae</taxon>
        <taxon>Lampyrinae</taxon>
        <taxon>Photinus</taxon>
    </lineage>
</organism>
<comment type="caution">
    <text evidence="6">The sequence shown here is derived from an EMBL/GenBank/DDBJ whole genome shotgun (WGS) entry which is preliminary data.</text>
</comment>
<dbReference type="GO" id="GO:0008194">
    <property type="term" value="F:UDP-glycosyltransferase activity"/>
    <property type="evidence" value="ECO:0007669"/>
    <property type="project" value="InterPro"/>
</dbReference>
<feature type="transmembrane region" description="Helical" evidence="5">
    <location>
        <begin position="482"/>
        <end position="504"/>
    </location>
</feature>
<dbReference type="EMBL" id="VVIM01000001">
    <property type="protein sequence ID" value="KAB0804162.1"/>
    <property type="molecule type" value="Genomic_DNA"/>
</dbReference>
<evidence type="ECO:0000256" key="3">
    <source>
        <dbReference type="ARBA" id="ARBA00022679"/>
    </source>
</evidence>
<dbReference type="PANTHER" id="PTHR48043">
    <property type="entry name" value="EG:EG0003.4 PROTEIN-RELATED"/>
    <property type="match status" value="1"/>
</dbReference>
<dbReference type="SUPFAM" id="SSF53756">
    <property type="entry name" value="UDP-Glycosyltransferase/glycogen phosphorylase"/>
    <property type="match status" value="1"/>
</dbReference>
<dbReference type="PANTHER" id="PTHR48043:SF159">
    <property type="entry name" value="EG:EG0003.4 PROTEIN-RELATED"/>
    <property type="match status" value="1"/>
</dbReference>
<dbReference type="InParanoid" id="A0A5N4B3J2"/>
<dbReference type="AlphaFoldDB" id="A0A5N4B3J2"/>
<accession>A0A5N4B3J2</accession>
<evidence type="ECO:0000313" key="6">
    <source>
        <dbReference type="EMBL" id="KAB0804162.1"/>
    </source>
</evidence>
<name>A0A5N4B3J2_PHOPY</name>
<dbReference type="FunFam" id="3.40.50.2000:FF:000050">
    <property type="entry name" value="UDP-glucuronosyltransferase"/>
    <property type="match status" value="1"/>
</dbReference>
<evidence type="ECO:0000256" key="5">
    <source>
        <dbReference type="SAM" id="Phobius"/>
    </source>
</evidence>
<dbReference type="InterPro" id="IPR002213">
    <property type="entry name" value="UDP_glucos_trans"/>
</dbReference>
<protein>
    <submittedName>
        <fullName evidence="6">Uncharacterized protein</fullName>
    </submittedName>
</protein>
<evidence type="ECO:0000256" key="2">
    <source>
        <dbReference type="ARBA" id="ARBA00022676"/>
    </source>
</evidence>
<proteinExistence type="inferred from homology"/>
<dbReference type="Gene3D" id="3.40.50.2000">
    <property type="entry name" value="Glycogen Phosphorylase B"/>
    <property type="match status" value="2"/>
</dbReference>
<dbReference type="Pfam" id="PF00201">
    <property type="entry name" value="UDPGT"/>
    <property type="match status" value="1"/>
</dbReference>
<keyword evidence="2 4" id="KW-0328">Glycosyltransferase</keyword>